<feature type="transmembrane region" description="Helical" evidence="1">
    <location>
        <begin position="99"/>
        <end position="115"/>
    </location>
</feature>
<dbReference type="PANTHER" id="PTHR34219">
    <property type="entry name" value="IRON-REGULATED INNER MEMBRANE PROTEIN-RELATED"/>
    <property type="match status" value="1"/>
</dbReference>
<protein>
    <submittedName>
        <fullName evidence="2">PepSY-associated TM helix domain-containing protein</fullName>
    </submittedName>
</protein>
<feature type="transmembrane region" description="Helical" evidence="1">
    <location>
        <begin position="121"/>
        <end position="138"/>
    </location>
</feature>
<name>A0AAT9GHU6_9BACT</name>
<keyword evidence="1" id="KW-1133">Transmembrane helix</keyword>
<dbReference type="InterPro" id="IPR005625">
    <property type="entry name" value="PepSY-ass_TM"/>
</dbReference>
<dbReference type="AlphaFoldDB" id="A0AAT9GHU6"/>
<reference evidence="2" key="1">
    <citation type="submission" date="2024-02" db="EMBL/GenBank/DDBJ databases">
        <title>Sediminibacterium planktonica sp. nov. and Sediminibacterium longus sp. nov., isolated from surface lake and river water.</title>
        <authorList>
            <person name="Watanabe K."/>
            <person name="Takemine S."/>
            <person name="Ishii Y."/>
            <person name="Ogata Y."/>
            <person name="Shindo C."/>
            <person name="Suda W."/>
        </authorList>
    </citation>
    <scope>NUCLEOTIDE SEQUENCE</scope>
    <source>
        <strain evidence="2">KACHI17</strain>
    </source>
</reference>
<feature type="transmembrane region" description="Helical" evidence="1">
    <location>
        <begin position="168"/>
        <end position="188"/>
    </location>
</feature>
<gene>
    <name evidence="2" type="ORF">KACHI17_10710</name>
</gene>
<evidence type="ECO:0000256" key="1">
    <source>
        <dbReference type="SAM" id="Phobius"/>
    </source>
</evidence>
<keyword evidence="1" id="KW-0472">Membrane</keyword>
<evidence type="ECO:0000313" key="2">
    <source>
        <dbReference type="EMBL" id="BFG70190.1"/>
    </source>
</evidence>
<organism evidence="2">
    <name type="scientific">Sediminibacterium sp. KACHI17</name>
    <dbReference type="NCBI Taxonomy" id="1751071"/>
    <lineage>
        <taxon>Bacteria</taxon>
        <taxon>Pseudomonadati</taxon>
        <taxon>Bacteroidota</taxon>
        <taxon>Chitinophagia</taxon>
        <taxon>Chitinophagales</taxon>
        <taxon>Chitinophagaceae</taxon>
        <taxon>Sediminibacterium</taxon>
    </lineage>
</organism>
<accession>A0AAT9GHU6</accession>
<keyword evidence="1" id="KW-0812">Transmembrane</keyword>
<feature type="transmembrane region" description="Helical" evidence="1">
    <location>
        <begin position="322"/>
        <end position="343"/>
    </location>
</feature>
<proteinExistence type="predicted"/>
<dbReference type="Pfam" id="PF03929">
    <property type="entry name" value="PepSY_TM"/>
    <property type="match status" value="1"/>
</dbReference>
<sequence>MVFIVSITGAIYCFAPELQQLTQPYRSVEAKRDRFLPASTLIAIAEKQIPDKKAKRLYYGQPNKAAYALFFEKGGYYHTVFMNPYDGTVLKTKNMRKDFYNIILYLHFTLLIPYGQEIVGWSTLIFFIMIISGIILWWPRNKAATKARFQIKLKASPKRLNYDLHNVLGFYSSWVLIFTVFTGLIWAFDGFANTIYKLTGEKHSIIQQKLPVSDTSQKNMLTPQKAIDKVWYQVENEMRSTYKAVELILPQTDSAAILLRANPSEKTFYKTDYRYFDQYTGREFDNAYGWGKYSDVTTLSDRIRRMNYDIHIGAVMGYPGRIAAFLAALIAASLPITGLLIWLGKRKRK</sequence>
<dbReference type="EMBL" id="AP029612">
    <property type="protein sequence ID" value="BFG70190.1"/>
    <property type="molecule type" value="Genomic_DNA"/>
</dbReference>